<evidence type="ECO:0000313" key="2">
    <source>
        <dbReference type="Proteomes" id="UP000244309"/>
    </source>
</evidence>
<comment type="caution">
    <text evidence="1">The sequence shown here is derived from an EMBL/GenBank/DDBJ whole genome shotgun (WGS) entry which is preliminary data.</text>
</comment>
<gene>
    <name evidence="1" type="ORF">CXQ85_005124</name>
</gene>
<accession>A0A2V1AYW9</accession>
<organism evidence="1 2">
    <name type="scientific">Candidozyma haemuli</name>
    <dbReference type="NCBI Taxonomy" id="45357"/>
    <lineage>
        <taxon>Eukaryota</taxon>
        <taxon>Fungi</taxon>
        <taxon>Dikarya</taxon>
        <taxon>Ascomycota</taxon>
        <taxon>Saccharomycotina</taxon>
        <taxon>Pichiomycetes</taxon>
        <taxon>Metschnikowiaceae</taxon>
        <taxon>Candidozyma</taxon>
    </lineage>
</organism>
<dbReference type="RefSeq" id="XP_025343493.1">
    <property type="nucleotide sequence ID" value="XM_025488726.1"/>
</dbReference>
<proteinExistence type="predicted"/>
<dbReference type="AlphaFoldDB" id="A0A2V1AYW9"/>
<sequence>MWPFGSQKSNKDVTDELPENLQEFYKEVSPTAHKLEKDSKDEKVANVLDRQNTQYSFEFDEFKREFSAQKSSAINCAELQAAVLKCYEGWSFFGVDNCSAEIKRGAKCNELQERAFQRLRYNECYSQKQCNAIRYVVDQLFTKNFGQLGENVNEESQVKFEYDLDQVFDRVWK</sequence>
<reference evidence="1 2" key="1">
    <citation type="submission" date="2017-12" db="EMBL/GenBank/DDBJ databases">
        <title>Genome Sequence of a Multidrug-Resistant Candida haemulonii Isolate from a Patient with Chronic Leg Ulcers in Israel.</title>
        <authorList>
            <person name="Chow N.A."/>
            <person name="Gade L."/>
            <person name="Batra D."/>
            <person name="Rowe L.A."/>
            <person name="Ben-Ami R."/>
            <person name="Loparev V.N."/>
            <person name="Litvintseva A.P."/>
        </authorList>
    </citation>
    <scope>NUCLEOTIDE SEQUENCE [LARGE SCALE GENOMIC DNA]</scope>
    <source>
        <strain evidence="1 2">B11899</strain>
    </source>
</reference>
<dbReference type="Proteomes" id="UP000244309">
    <property type="component" value="Unassembled WGS sequence"/>
</dbReference>
<name>A0A2V1AYW9_9ASCO</name>
<dbReference type="OrthoDB" id="4072599at2759"/>
<dbReference type="VEuPathDB" id="FungiDB:CXQ85_005124"/>
<protein>
    <submittedName>
        <fullName evidence="1">Uncharacterized protein</fullName>
    </submittedName>
</protein>
<dbReference type="GeneID" id="37010454"/>
<keyword evidence="2" id="KW-1185">Reference proteome</keyword>
<dbReference type="EMBL" id="PKFO01000008">
    <property type="protein sequence ID" value="PVH22553.1"/>
    <property type="molecule type" value="Genomic_DNA"/>
</dbReference>
<dbReference type="STRING" id="45357.A0A2V1AYW9"/>
<evidence type="ECO:0000313" key="1">
    <source>
        <dbReference type="EMBL" id="PVH22553.1"/>
    </source>
</evidence>